<name>A0A9D1V5M1_9FIRM</name>
<evidence type="ECO:0000313" key="1">
    <source>
        <dbReference type="EMBL" id="HIX06224.1"/>
    </source>
</evidence>
<sequence length="93" mass="11438">MDKMIESTKELMEEQMPSFDFLLDEEAERNSLLAEHRAWLKSIKHERPLPKHPFHVAVYIRYFNQTRYENYLYQLFHIHQTIKKSKHFSWDLG</sequence>
<reference evidence="1" key="1">
    <citation type="journal article" date="2021" name="PeerJ">
        <title>Extensive microbial diversity within the chicken gut microbiome revealed by metagenomics and culture.</title>
        <authorList>
            <person name="Gilroy R."/>
            <person name="Ravi A."/>
            <person name="Getino M."/>
            <person name="Pursley I."/>
            <person name="Horton D.L."/>
            <person name="Alikhan N.F."/>
            <person name="Baker D."/>
            <person name="Gharbi K."/>
            <person name="Hall N."/>
            <person name="Watson M."/>
            <person name="Adriaenssens E.M."/>
            <person name="Foster-Nyarko E."/>
            <person name="Jarju S."/>
            <person name="Secka A."/>
            <person name="Antonio M."/>
            <person name="Oren A."/>
            <person name="Chaudhuri R.R."/>
            <person name="La Ragione R."/>
            <person name="Hildebrand F."/>
            <person name="Pallen M.J."/>
        </authorList>
    </citation>
    <scope>NUCLEOTIDE SEQUENCE</scope>
    <source>
        <strain evidence="1">2239</strain>
    </source>
</reference>
<dbReference type="Proteomes" id="UP000824193">
    <property type="component" value="Unassembled WGS sequence"/>
</dbReference>
<evidence type="ECO:0000313" key="2">
    <source>
        <dbReference type="Proteomes" id="UP000824193"/>
    </source>
</evidence>
<protein>
    <submittedName>
        <fullName evidence="1">Uncharacterized protein</fullName>
    </submittedName>
</protein>
<reference evidence="1" key="2">
    <citation type="submission" date="2021-04" db="EMBL/GenBank/DDBJ databases">
        <authorList>
            <person name="Gilroy R."/>
        </authorList>
    </citation>
    <scope>NUCLEOTIDE SEQUENCE</scope>
    <source>
        <strain evidence="1">2239</strain>
    </source>
</reference>
<dbReference type="EMBL" id="DXFW01000028">
    <property type="protein sequence ID" value="HIX06224.1"/>
    <property type="molecule type" value="Genomic_DNA"/>
</dbReference>
<accession>A0A9D1V5M1</accession>
<comment type="caution">
    <text evidence="1">The sequence shown here is derived from an EMBL/GenBank/DDBJ whole genome shotgun (WGS) entry which is preliminary data.</text>
</comment>
<gene>
    <name evidence="1" type="ORF">H9865_09065</name>
</gene>
<organism evidence="1 2">
    <name type="scientific">Candidatus Allofournierella pullicola</name>
    <dbReference type="NCBI Taxonomy" id="2838596"/>
    <lineage>
        <taxon>Bacteria</taxon>
        <taxon>Bacillati</taxon>
        <taxon>Bacillota</taxon>
        <taxon>Clostridia</taxon>
        <taxon>Eubacteriales</taxon>
        <taxon>Oscillospiraceae</taxon>
        <taxon>Allofournierella</taxon>
    </lineage>
</organism>
<dbReference type="AlphaFoldDB" id="A0A9D1V5M1"/>
<proteinExistence type="predicted"/>